<reference evidence="3 4" key="1">
    <citation type="submission" date="2018-01" db="EMBL/GenBank/DDBJ databases">
        <title>Superficieibacter electus gen. nov., sp. nov., an extended-spectrum beta-lactamase possessing member of the Enterobacteriaceae family, isolated from intensive care unit surfaces.</title>
        <authorList>
            <person name="Potter R.F."/>
            <person name="D'Souza A.W."/>
        </authorList>
    </citation>
    <scope>NUCLEOTIDE SEQUENCE [LARGE SCALE GENOMIC DNA]</scope>
    <source>
        <strain evidence="2 4">BP-1</strain>
        <strain evidence="1 3">BP-2</strain>
    </source>
</reference>
<dbReference type="Proteomes" id="UP000247005">
    <property type="component" value="Unassembled WGS sequence"/>
</dbReference>
<comment type="caution">
    <text evidence="2">The sequence shown here is derived from an EMBL/GenBank/DDBJ whole genome shotgun (WGS) entry which is preliminary data.</text>
</comment>
<dbReference type="Proteomes" id="UP000237073">
    <property type="component" value="Unassembled WGS sequence"/>
</dbReference>
<evidence type="ECO:0000313" key="3">
    <source>
        <dbReference type="Proteomes" id="UP000237073"/>
    </source>
</evidence>
<accession>A0A2P5GP63</accession>
<gene>
    <name evidence="2" type="ORF">CHU32_13905</name>
    <name evidence="1" type="ORF">CHU33_10980</name>
</gene>
<sequence length="228" mass="27052">MFKSLLLSLEKIRKTAEVERILQYLNKEGNFIKTRYPVATNHLIHYFENHGGLKSDPEDIFYDKKAMQYFMDVSSAFKRIFDSELIKAKHFCEKISLTNPPEKWYDITSSSIGSGDFMGSNEDLFRAIGGYQFWGKGKVYYKEATDSLKAFYYYDNFGKSHNRARYQYQLIFEFNLFDRYNWNKGQRVGLLSPVTDDDFGRYHQLGLAREYNIWGKFSDHYTWLEGMM</sequence>
<protein>
    <submittedName>
        <fullName evidence="2">Uncharacterized protein</fullName>
    </submittedName>
</protein>
<evidence type="ECO:0000313" key="1">
    <source>
        <dbReference type="EMBL" id="POP44970.1"/>
    </source>
</evidence>
<dbReference type="EMBL" id="PQGD01000010">
    <property type="protein sequence ID" value="POP48357.1"/>
    <property type="molecule type" value="Genomic_DNA"/>
</dbReference>
<keyword evidence="3" id="KW-1185">Reference proteome</keyword>
<dbReference type="EMBL" id="PQGE01000008">
    <property type="protein sequence ID" value="POP44970.1"/>
    <property type="molecule type" value="Genomic_DNA"/>
</dbReference>
<proteinExistence type="predicted"/>
<evidence type="ECO:0000313" key="4">
    <source>
        <dbReference type="Proteomes" id="UP000247005"/>
    </source>
</evidence>
<organism evidence="2 4">
    <name type="scientific">Superficieibacter electus</name>
    <dbReference type="NCBI Taxonomy" id="2022662"/>
    <lineage>
        <taxon>Bacteria</taxon>
        <taxon>Pseudomonadati</taxon>
        <taxon>Pseudomonadota</taxon>
        <taxon>Gammaproteobacteria</taxon>
        <taxon>Enterobacterales</taxon>
        <taxon>Enterobacteriaceae</taxon>
        <taxon>Superficieibacter</taxon>
    </lineage>
</organism>
<name>A0A2P5GP63_9ENTR</name>
<dbReference type="AlphaFoldDB" id="A0A2P5GP63"/>
<evidence type="ECO:0000313" key="2">
    <source>
        <dbReference type="EMBL" id="POP48357.1"/>
    </source>
</evidence>